<feature type="domain" description="Protein kinase" evidence="4">
    <location>
        <begin position="221"/>
        <end position="480"/>
    </location>
</feature>
<dbReference type="Proteomes" id="UP001201163">
    <property type="component" value="Unassembled WGS sequence"/>
</dbReference>
<dbReference type="GO" id="GO:0005085">
    <property type="term" value="F:guanyl-nucleotide exchange factor activity"/>
    <property type="evidence" value="ECO:0007669"/>
    <property type="project" value="UniProtKB-KW"/>
</dbReference>
<dbReference type="InterPro" id="IPR008266">
    <property type="entry name" value="Tyr_kinase_AS"/>
</dbReference>
<dbReference type="Pfam" id="PF00617">
    <property type="entry name" value="RasGEF"/>
    <property type="match status" value="1"/>
</dbReference>
<dbReference type="PROSITE" id="PS50212">
    <property type="entry name" value="RASGEF_NTER"/>
    <property type="match status" value="1"/>
</dbReference>
<dbReference type="SUPFAM" id="SSF48366">
    <property type="entry name" value="Ras GEF"/>
    <property type="match status" value="1"/>
</dbReference>
<feature type="compositionally biased region" description="Low complexity" evidence="2">
    <location>
        <begin position="564"/>
        <end position="577"/>
    </location>
</feature>
<dbReference type="Pfam" id="PF07714">
    <property type="entry name" value="PK_Tyr_Ser-Thr"/>
    <property type="match status" value="1"/>
</dbReference>
<feature type="compositionally biased region" description="Low complexity" evidence="2">
    <location>
        <begin position="1073"/>
        <end position="1084"/>
    </location>
</feature>
<feature type="region of interest" description="Disordered" evidence="2">
    <location>
        <begin position="505"/>
        <end position="702"/>
    </location>
</feature>
<feature type="compositionally biased region" description="Basic and acidic residues" evidence="2">
    <location>
        <begin position="1121"/>
        <end position="1132"/>
    </location>
</feature>
<evidence type="ECO:0000313" key="6">
    <source>
        <dbReference type="EMBL" id="KAH9001756.1"/>
    </source>
</evidence>
<sequence length="1169" mass="129452">MSPQDIVPAAGLDEIGGSGVLIAASLIRAAKNVKIYRSQCGDLSRRCQDLVSALQDHSPGLEGTRAQQAVDEVERVLTHIHKRVAKWAELGKMKSFVKQTEIKAELENSYRELDACSAQFNISLHLYASTRSKELEEIRRRDHDELIEMITRFLHNNNLLKVTLASAPPEDAHSVVQAIEQELRDADFGETQERELQENFSELSRWVEGLPPMVDLSGNVTRSDHPIATGGSQDIYTGEWTGQEVALAYPRNQTRAAQERFQRQVEIWRTLRHPNVLPLLGIAYIGNFVYSVSPYMEFGNIMQYLKIHPEAHRVLLLSEIASATEYLHSRGIIHGDLRGTNVLLSRDGHACLADFGCARVEEVEVTGPTEALTYGSTRWLAPELMTQGNYVPTTRNTDVWSFGMLCVEIFTDNVPFNHIPNEAFIPLVIRDGTLPTRPEGDIITKGLTDAMWDLMNRCWRREPESRPKMPEIRETIQNMLPTRSASQMVRSSSLISGLHLSGTRPSLLSSSRPVHSTGLTPPSAPLHLPISPTRGDGPLSEQSRRLSSPATPSFHKSPIFKDMPLSSSPPSHVLLKPIPSPPNPSPLSSSLQSAQLHLSTTPESQRSLSPSILQPDWSQRSLPPPFVQKSSTSSSNEVSLLLEQVHITSSSNPNSVRSPARGESTSTGSGFSPDRGPATSSGGLLDAAARDPQPVLRRAPDGAVEAGTLEGLVDRLVTDTHDRARDNDFQRVFVATYRLFTTSEDLFKILRRRFDEMGDVFRFSHNRVSIRYSILLFLRVWLSTEGEHMDRELLPSIGTFASTVSGSDTMREVAREIIDLVGKNMDVVAAPPVSPLQPSGGHRPGPPPSPNQIKAADIALALTVIEGEHYAKISQADYVAHLRGAISKHVEFATKVNNRLVNWIKKKILGPEDVQKRASSFRHFVLVAEECRKLQNFSSMSTIVAALQSATRASSTQLVLTRESSLSKSEKQILRQLEDLLDPRGDHRTYREALNNIKSPFVIPWLAVHLHSLKTFYDGNPSTVVVDQRPLINFGRCALLLKRIGEVQRYRAPAAVDLLEKHHPPQHHRRRSSTSSGDSTAAGTGAGAAALAWVKAELENAPNSISSEKFEARVKELAEKERRMRETRELELRALGFGPPTPRAGTRSPSVRSPPARNASLDTTHPGWV</sequence>
<evidence type="ECO:0000259" key="4">
    <source>
        <dbReference type="PROSITE" id="PS50011"/>
    </source>
</evidence>
<dbReference type="InterPro" id="IPR001895">
    <property type="entry name" value="RASGEF_cat_dom"/>
</dbReference>
<feature type="compositionally biased region" description="Polar residues" evidence="2">
    <location>
        <begin position="505"/>
        <end position="520"/>
    </location>
</feature>
<feature type="region of interest" description="Disordered" evidence="2">
    <location>
        <begin position="1121"/>
        <end position="1169"/>
    </location>
</feature>
<dbReference type="SMART" id="SM00147">
    <property type="entry name" value="RasGEF"/>
    <property type="match status" value="1"/>
</dbReference>
<dbReference type="SMART" id="SM00229">
    <property type="entry name" value="RasGEFN"/>
    <property type="match status" value="1"/>
</dbReference>
<feature type="compositionally biased region" description="Low complexity" evidence="2">
    <location>
        <begin position="586"/>
        <end position="599"/>
    </location>
</feature>
<dbReference type="InterPro" id="IPR000719">
    <property type="entry name" value="Prot_kinase_dom"/>
</dbReference>
<dbReference type="Gene3D" id="1.20.930.20">
    <property type="entry name" value="Adaptor protein Cbl, N-terminal domain"/>
    <property type="match status" value="1"/>
</dbReference>
<organism evidence="6 7">
    <name type="scientific">Lactarius akahatsu</name>
    <dbReference type="NCBI Taxonomy" id="416441"/>
    <lineage>
        <taxon>Eukaryota</taxon>
        <taxon>Fungi</taxon>
        <taxon>Dikarya</taxon>
        <taxon>Basidiomycota</taxon>
        <taxon>Agaricomycotina</taxon>
        <taxon>Agaricomycetes</taxon>
        <taxon>Russulales</taxon>
        <taxon>Russulaceae</taxon>
        <taxon>Lactarius</taxon>
    </lineage>
</organism>
<feature type="compositionally biased region" description="Low complexity" evidence="2">
    <location>
        <begin position="630"/>
        <end position="642"/>
    </location>
</feature>
<dbReference type="Gene3D" id="1.10.840.10">
    <property type="entry name" value="Ras guanine-nucleotide exchange factors catalytic domain"/>
    <property type="match status" value="1"/>
</dbReference>
<dbReference type="InterPro" id="IPR000651">
    <property type="entry name" value="Ras-like_Gua-exchang_fac_N"/>
</dbReference>
<dbReference type="Gene3D" id="1.20.870.10">
    <property type="entry name" value="Son of sevenless (SoS) protein Chain: S domain 1"/>
    <property type="match status" value="1"/>
</dbReference>
<evidence type="ECO:0000313" key="7">
    <source>
        <dbReference type="Proteomes" id="UP001201163"/>
    </source>
</evidence>
<keyword evidence="1" id="KW-0344">Guanine-nucleotide releasing factor</keyword>
<feature type="region of interest" description="Disordered" evidence="2">
    <location>
        <begin position="832"/>
        <end position="851"/>
    </location>
</feature>
<dbReference type="InterPro" id="IPR036964">
    <property type="entry name" value="RASGEF_cat_dom_sf"/>
</dbReference>
<feature type="domain" description="Ras-GEF" evidence="3">
    <location>
        <begin position="854"/>
        <end position="1084"/>
    </location>
</feature>
<dbReference type="PROSITE" id="PS50009">
    <property type="entry name" value="RASGEF_CAT"/>
    <property type="match status" value="1"/>
</dbReference>
<proteinExistence type="predicted"/>
<dbReference type="Pfam" id="PF00618">
    <property type="entry name" value="RasGEF_N"/>
    <property type="match status" value="1"/>
</dbReference>
<evidence type="ECO:0000256" key="2">
    <source>
        <dbReference type="SAM" id="MobiDB-lite"/>
    </source>
</evidence>
<dbReference type="CDD" id="cd21037">
    <property type="entry name" value="MLKL_NTD"/>
    <property type="match status" value="1"/>
</dbReference>
<dbReference type="GO" id="GO:0007166">
    <property type="term" value="P:cell surface receptor signaling pathway"/>
    <property type="evidence" value="ECO:0007669"/>
    <property type="project" value="InterPro"/>
</dbReference>
<dbReference type="InterPro" id="IPR011009">
    <property type="entry name" value="Kinase-like_dom_sf"/>
</dbReference>
<keyword evidence="7" id="KW-1185">Reference proteome</keyword>
<dbReference type="InterPro" id="IPR001245">
    <property type="entry name" value="Ser-Thr/Tyr_kinase_cat_dom"/>
</dbReference>
<reference evidence="6" key="1">
    <citation type="submission" date="2022-01" db="EMBL/GenBank/DDBJ databases">
        <title>Comparative genomics reveals a dynamic genome evolution in the ectomycorrhizal milk-cap (Lactarius) mushrooms.</title>
        <authorList>
            <consortium name="DOE Joint Genome Institute"/>
            <person name="Lebreton A."/>
            <person name="Tang N."/>
            <person name="Kuo A."/>
            <person name="LaButti K."/>
            <person name="Drula E."/>
            <person name="Barry K."/>
            <person name="Clum A."/>
            <person name="Lipzen A."/>
            <person name="Mousain D."/>
            <person name="Ng V."/>
            <person name="Wang R."/>
            <person name="Wang X."/>
            <person name="Dai Y."/>
            <person name="Henrissat B."/>
            <person name="Grigoriev I.V."/>
            <person name="Guerin-Laguette A."/>
            <person name="Yu F."/>
            <person name="Martin F.M."/>
        </authorList>
    </citation>
    <scope>NUCLEOTIDE SEQUENCE</scope>
    <source>
        <strain evidence="6">QP</strain>
    </source>
</reference>
<dbReference type="EMBL" id="JAKELL010000001">
    <property type="protein sequence ID" value="KAH9001756.1"/>
    <property type="molecule type" value="Genomic_DNA"/>
</dbReference>
<dbReference type="GO" id="GO:0007264">
    <property type="term" value="P:small GTPase-mediated signal transduction"/>
    <property type="evidence" value="ECO:0007669"/>
    <property type="project" value="InterPro"/>
</dbReference>
<dbReference type="GO" id="GO:0004674">
    <property type="term" value="F:protein serine/threonine kinase activity"/>
    <property type="evidence" value="ECO:0007669"/>
    <property type="project" value="TreeGrafter"/>
</dbReference>
<dbReference type="Gene3D" id="1.10.510.10">
    <property type="entry name" value="Transferase(Phosphotransferase) domain 1"/>
    <property type="match status" value="1"/>
</dbReference>
<dbReference type="CDD" id="cd06224">
    <property type="entry name" value="REM"/>
    <property type="match status" value="1"/>
</dbReference>
<dbReference type="SUPFAM" id="SSF56112">
    <property type="entry name" value="Protein kinase-like (PK-like)"/>
    <property type="match status" value="1"/>
</dbReference>
<feature type="domain" description="N-terminal Ras-GEF" evidence="5">
    <location>
        <begin position="700"/>
        <end position="825"/>
    </location>
</feature>
<feature type="compositionally biased region" description="Polar residues" evidence="2">
    <location>
        <begin position="646"/>
        <end position="670"/>
    </location>
</feature>
<feature type="region of interest" description="Disordered" evidence="2">
    <location>
        <begin position="1057"/>
        <end position="1084"/>
    </location>
</feature>
<gene>
    <name evidence="6" type="ORF">EDB92DRAFT_99495</name>
</gene>
<dbReference type="InterPro" id="IPR036537">
    <property type="entry name" value="Adaptor_Cbl_N_dom_sf"/>
</dbReference>
<dbReference type="GO" id="GO:0005524">
    <property type="term" value="F:ATP binding"/>
    <property type="evidence" value="ECO:0007669"/>
    <property type="project" value="InterPro"/>
</dbReference>
<evidence type="ECO:0000259" key="3">
    <source>
        <dbReference type="PROSITE" id="PS50009"/>
    </source>
</evidence>
<comment type="caution">
    <text evidence="6">The sequence shown here is derived from an EMBL/GenBank/DDBJ whole genome shotgun (WGS) entry which is preliminary data.</text>
</comment>
<feature type="compositionally biased region" description="Polar residues" evidence="2">
    <location>
        <begin position="600"/>
        <end position="621"/>
    </location>
</feature>
<dbReference type="PRINTS" id="PR00109">
    <property type="entry name" value="TYRKINASE"/>
</dbReference>
<dbReference type="InterPro" id="IPR023578">
    <property type="entry name" value="Ras_GEF_dom_sf"/>
</dbReference>
<accession>A0AAD4LVR1</accession>
<dbReference type="PANTHER" id="PTHR44329">
    <property type="entry name" value="SERINE/THREONINE-PROTEIN KINASE TNNI3K-RELATED"/>
    <property type="match status" value="1"/>
</dbReference>
<dbReference type="PROSITE" id="PS00109">
    <property type="entry name" value="PROTEIN_KINASE_TYR"/>
    <property type="match status" value="1"/>
</dbReference>
<dbReference type="AlphaFoldDB" id="A0AAD4LVR1"/>
<dbReference type="InterPro" id="IPR051681">
    <property type="entry name" value="Ser/Thr_Kinases-Pseudokinases"/>
</dbReference>
<dbReference type="PROSITE" id="PS50011">
    <property type="entry name" value="PROTEIN_KINASE_DOM"/>
    <property type="match status" value="1"/>
</dbReference>
<protein>
    <submittedName>
        <fullName evidence="6">Ras guanine nucleotide exchange factor domain-containing protein</fullName>
    </submittedName>
</protein>
<evidence type="ECO:0000256" key="1">
    <source>
        <dbReference type="PROSITE-ProRule" id="PRU00168"/>
    </source>
</evidence>
<name>A0AAD4LVR1_9AGAM</name>
<evidence type="ECO:0000259" key="5">
    <source>
        <dbReference type="PROSITE" id="PS50212"/>
    </source>
</evidence>
<dbReference type="InterPro" id="IPR059179">
    <property type="entry name" value="MLKL-like_MCAfunc"/>
</dbReference>